<dbReference type="STRING" id="1802500.A2801_03455"/>
<name>A0A1F7YN26_9BACT</name>
<dbReference type="EMBL" id="MGGM01000024">
    <property type="protein sequence ID" value="OGM28726.1"/>
    <property type="molecule type" value="Genomic_DNA"/>
</dbReference>
<organism evidence="2 3">
    <name type="scientific">Candidatus Woesebacteria bacterium RIFCSPHIGHO2_01_FULL_41_10</name>
    <dbReference type="NCBI Taxonomy" id="1802500"/>
    <lineage>
        <taxon>Bacteria</taxon>
        <taxon>Candidatus Woeseibacteriota</taxon>
    </lineage>
</organism>
<evidence type="ECO:0000256" key="1">
    <source>
        <dbReference type="SAM" id="SignalP"/>
    </source>
</evidence>
<feature type="signal peptide" evidence="1">
    <location>
        <begin position="1"/>
        <end position="28"/>
    </location>
</feature>
<reference evidence="2 3" key="1">
    <citation type="journal article" date="2016" name="Nat. Commun.">
        <title>Thousands of microbial genomes shed light on interconnected biogeochemical processes in an aquifer system.</title>
        <authorList>
            <person name="Anantharaman K."/>
            <person name="Brown C.T."/>
            <person name="Hug L.A."/>
            <person name="Sharon I."/>
            <person name="Castelle C.J."/>
            <person name="Probst A.J."/>
            <person name="Thomas B.C."/>
            <person name="Singh A."/>
            <person name="Wilkins M.J."/>
            <person name="Karaoz U."/>
            <person name="Brodie E.L."/>
            <person name="Williams K.H."/>
            <person name="Hubbard S.S."/>
            <person name="Banfield J.F."/>
        </authorList>
    </citation>
    <scope>NUCLEOTIDE SEQUENCE [LARGE SCALE GENOMIC DNA]</scope>
</reference>
<evidence type="ECO:0008006" key="4">
    <source>
        <dbReference type="Google" id="ProtNLM"/>
    </source>
</evidence>
<dbReference type="Proteomes" id="UP000177263">
    <property type="component" value="Unassembled WGS sequence"/>
</dbReference>
<keyword evidence="1" id="KW-0732">Signal</keyword>
<proteinExistence type="predicted"/>
<comment type="caution">
    <text evidence="2">The sequence shown here is derived from an EMBL/GenBank/DDBJ whole genome shotgun (WGS) entry which is preliminary data.</text>
</comment>
<protein>
    <recommendedName>
        <fullName evidence="4">DUF5667 domain-containing protein</fullName>
    </recommendedName>
</protein>
<gene>
    <name evidence="2" type="ORF">A2801_03455</name>
</gene>
<feature type="chain" id="PRO_5009533824" description="DUF5667 domain-containing protein" evidence="1">
    <location>
        <begin position="29"/>
        <end position="162"/>
    </location>
</feature>
<sequence>MKRKIIIPAMLLTGVLAFGTLGVTLASAQTAASYPPIVQKIADRFGLDAKEVIQVFQEAHDEHQAEMEAQMLERLDDAVAEGTITQEQRDALFDKHEEMLAKLERLGDLEPEERRAEAAKVHKEFKAWIEEQNIDSDHFTMFEEFKGNRHPKMKHFLEISNP</sequence>
<evidence type="ECO:0000313" key="3">
    <source>
        <dbReference type="Proteomes" id="UP000177263"/>
    </source>
</evidence>
<dbReference type="AlphaFoldDB" id="A0A1F7YN26"/>
<accession>A0A1F7YN26</accession>
<evidence type="ECO:0000313" key="2">
    <source>
        <dbReference type="EMBL" id="OGM28726.1"/>
    </source>
</evidence>